<feature type="region of interest" description="Disordered" evidence="1">
    <location>
        <begin position="23"/>
        <end position="99"/>
    </location>
</feature>
<comment type="caution">
    <text evidence="3">The sequence shown here is derived from an EMBL/GenBank/DDBJ whole genome shotgun (WGS) entry which is preliminary data.</text>
</comment>
<evidence type="ECO:0000256" key="2">
    <source>
        <dbReference type="SAM" id="SignalP"/>
    </source>
</evidence>
<dbReference type="PROSITE" id="PS51257">
    <property type="entry name" value="PROKAR_LIPOPROTEIN"/>
    <property type="match status" value="1"/>
</dbReference>
<proteinExistence type="predicted"/>
<sequence>MHRPTRRTLPAVAAAAFLALTGCGGDAAPRQDGHPGGEPAHPAGPGATAGSGSPGSARERAGAKEEPGGPTPRPAASSGDPGGASPGPREGRVPDNEELAGSWYVGYAPEDPAIDIEPGTPGESAYAVTYYEDTDPRGEGDVCHGAVDRGQLDVTCDQIGESLWPDTHATVTLVDSAMTVTWASGRVQTYHKGL</sequence>
<feature type="compositionally biased region" description="Low complexity" evidence="1">
    <location>
        <begin position="37"/>
        <end position="46"/>
    </location>
</feature>
<reference evidence="3 4" key="1">
    <citation type="journal article" date="2014" name="Int. J. Syst. Evol. Microbiol.">
        <title>Streptomyces hoynatensis sp. nov., isolated from deep marine sediment.</title>
        <authorList>
            <person name="Veyisoglu A."/>
            <person name="Sahin N."/>
        </authorList>
    </citation>
    <scope>NUCLEOTIDE SEQUENCE [LARGE SCALE GENOMIC DNA]</scope>
    <source>
        <strain evidence="3 4">KCTC 29097</strain>
    </source>
</reference>
<organism evidence="3 4">
    <name type="scientific">Streptomyces hoynatensis</name>
    <dbReference type="NCBI Taxonomy" id="1141874"/>
    <lineage>
        <taxon>Bacteria</taxon>
        <taxon>Bacillati</taxon>
        <taxon>Actinomycetota</taxon>
        <taxon>Actinomycetes</taxon>
        <taxon>Kitasatosporales</taxon>
        <taxon>Streptomycetaceae</taxon>
        <taxon>Streptomyces</taxon>
    </lineage>
</organism>
<keyword evidence="4" id="KW-1185">Reference proteome</keyword>
<evidence type="ECO:0000313" key="4">
    <source>
        <dbReference type="Proteomes" id="UP000272474"/>
    </source>
</evidence>
<feature type="compositionally biased region" description="Basic and acidic residues" evidence="1">
    <location>
        <begin position="57"/>
        <end position="67"/>
    </location>
</feature>
<dbReference type="AlphaFoldDB" id="A0A3A9YVG0"/>
<dbReference type="Proteomes" id="UP000272474">
    <property type="component" value="Unassembled WGS sequence"/>
</dbReference>
<name>A0A3A9YVG0_9ACTN</name>
<feature type="chain" id="PRO_5017204620" description="Serine/threonine protein kinase" evidence="2">
    <location>
        <begin position="28"/>
        <end position="194"/>
    </location>
</feature>
<keyword evidence="2" id="KW-0732">Signal</keyword>
<evidence type="ECO:0008006" key="5">
    <source>
        <dbReference type="Google" id="ProtNLM"/>
    </source>
</evidence>
<accession>A0A3A9YVG0</accession>
<feature type="signal peptide" evidence="2">
    <location>
        <begin position="1"/>
        <end position="27"/>
    </location>
</feature>
<gene>
    <name evidence="3" type="ORF">D7294_21820</name>
</gene>
<evidence type="ECO:0000313" key="3">
    <source>
        <dbReference type="EMBL" id="RKN39217.1"/>
    </source>
</evidence>
<evidence type="ECO:0000256" key="1">
    <source>
        <dbReference type="SAM" id="MobiDB-lite"/>
    </source>
</evidence>
<protein>
    <recommendedName>
        <fullName evidence="5">Serine/threonine protein kinase</fullName>
    </recommendedName>
</protein>
<dbReference type="EMBL" id="RBAL01000014">
    <property type="protein sequence ID" value="RKN39217.1"/>
    <property type="molecule type" value="Genomic_DNA"/>
</dbReference>